<reference evidence="2 3" key="1">
    <citation type="submission" date="2021-06" db="EMBL/GenBank/DDBJ databases">
        <title>Caerostris extrusa draft genome.</title>
        <authorList>
            <person name="Kono N."/>
            <person name="Arakawa K."/>
        </authorList>
    </citation>
    <scope>NUCLEOTIDE SEQUENCE [LARGE SCALE GENOMIC DNA]</scope>
</reference>
<dbReference type="AlphaFoldDB" id="A0AAV4M478"/>
<comment type="caution">
    <text evidence="2">The sequence shown here is derived from an EMBL/GenBank/DDBJ whole genome shotgun (WGS) entry which is preliminary data.</text>
</comment>
<evidence type="ECO:0000313" key="3">
    <source>
        <dbReference type="Proteomes" id="UP001054945"/>
    </source>
</evidence>
<feature type="compositionally biased region" description="Basic and acidic residues" evidence="1">
    <location>
        <begin position="48"/>
        <end position="58"/>
    </location>
</feature>
<protein>
    <submittedName>
        <fullName evidence="2">Uncharacterized protein</fullName>
    </submittedName>
</protein>
<proteinExistence type="predicted"/>
<dbReference type="Proteomes" id="UP001054945">
    <property type="component" value="Unassembled WGS sequence"/>
</dbReference>
<accession>A0AAV4M478</accession>
<evidence type="ECO:0000313" key="2">
    <source>
        <dbReference type="EMBL" id="GIX67168.1"/>
    </source>
</evidence>
<gene>
    <name evidence="2" type="ORF">CEXT_726011</name>
</gene>
<organism evidence="2 3">
    <name type="scientific">Caerostris extrusa</name>
    <name type="common">Bark spider</name>
    <name type="synonym">Caerostris bankana</name>
    <dbReference type="NCBI Taxonomy" id="172846"/>
    <lineage>
        <taxon>Eukaryota</taxon>
        <taxon>Metazoa</taxon>
        <taxon>Ecdysozoa</taxon>
        <taxon>Arthropoda</taxon>
        <taxon>Chelicerata</taxon>
        <taxon>Arachnida</taxon>
        <taxon>Araneae</taxon>
        <taxon>Araneomorphae</taxon>
        <taxon>Entelegynae</taxon>
        <taxon>Araneoidea</taxon>
        <taxon>Araneidae</taxon>
        <taxon>Caerostris</taxon>
    </lineage>
</organism>
<keyword evidence="3" id="KW-1185">Reference proteome</keyword>
<feature type="region of interest" description="Disordered" evidence="1">
    <location>
        <begin position="1"/>
        <end position="23"/>
    </location>
</feature>
<evidence type="ECO:0000256" key="1">
    <source>
        <dbReference type="SAM" id="MobiDB-lite"/>
    </source>
</evidence>
<dbReference type="EMBL" id="BPLR01001855">
    <property type="protein sequence ID" value="GIX67168.1"/>
    <property type="molecule type" value="Genomic_DNA"/>
</dbReference>
<name>A0AAV4M478_CAEEX</name>
<sequence length="78" mass="8877">MRVGSGTRSRGRSSRIHPSPPHPGVFLFQSAERFLHLHKQTSSPSVQEGDRKRETKMDGEDRNVALIFVCYLKGDLQR</sequence>
<feature type="region of interest" description="Disordered" evidence="1">
    <location>
        <begin position="38"/>
        <end position="58"/>
    </location>
</feature>